<name>A0AAD5NGC3_ACENE</name>
<evidence type="ECO:0000313" key="2">
    <source>
        <dbReference type="EMBL" id="KAI9154565.1"/>
    </source>
</evidence>
<keyword evidence="3" id="KW-1185">Reference proteome</keyword>
<evidence type="ECO:0000256" key="1">
    <source>
        <dbReference type="SAM" id="MobiDB-lite"/>
    </source>
</evidence>
<dbReference type="Proteomes" id="UP001064489">
    <property type="component" value="Chromosome 11"/>
</dbReference>
<dbReference type="EMBL" id="JAJSOW010000108">
    <property type="protein sequence ID" value="KAI9154565.1"/>
    <property type="molecule type" value="Genomic_DNA"/>
</dbReference>
<feature type="region of interest" description="Disordered" evidence="1">
    <location>
        <begin position="89"/>
        <end position="108"/>
    </location>
</feature>
<organism evidence="2 3">
    <name type="scientific">Acer negundo</name>
    <name type="common">Box elder</name>
    <dbReference type="NCBI Taxonomy" id="4023"/>
    <lineage>
        <taxon>Eukaryota</taxon>
        <taxon>Viridiplantae</taxon>
        <taxon>Streptophyta</taxon>
        <taxon>Embryophyta</taxon>
        <taxon>Tracheophyta</taxon>
        <taxon>Spermatophyta</taxon>
        <taxon>Magnoliopsida</taxon>
        <taxon>eudicotyledons</taxon>
        <taxon>Gunneridae</taxon>
        <taxon>Pentapetalae</taxon>
        <taxon>rosids</taxon>
        <taxon>malvids</taxon>
        <taxon>Sapindales</taxon>
        <taxon>Sapindaceae</taxon>
        <taxon>Hippocastanoideae</taxon>
        <taxon>Acereae</taxon>
        <taxon>Acer</taxon>
    </lineage>
</organism>
<accession>A0AAD5NGC3</accession>
<proteinExistence type="predicted"/>
<dbReference type="AlphaFoldDB" id="A0AAD5NGC3"/>
<sequence length="108" mass="12247">MGILSTEWLPQFPACTSFVTASASSGWRHLSSESDFLFLYNDHSRITKRTPFLLEEVDYGSIQQDETLVPVPAQLIEQYVLLFRQPHRRLSSPSPTFSRPQPPPGQSP</sequence>
<evidence type="ECO:0000313" key="3">
    <source>
        <dbReference type="Proteomes" id="UP001064489"/>
    </source>
</evidence>
<protein>
    <submittedName>
        <fullName evidence="2">Uncharacterized protein</fullName>
    </submittedName>
</protein>
<gene>
    <name evidence="2" type="ORF">LWI28_028165</name>
</gene>
<reference evidence="2" key="1">
    <citation type="journal article" date="2022" name="Plant J.">
        <title>Strategies of tolerance reflected in two North American maple genomes.</title>
        <authorList>
            <person name="McEvoy S.L."/>
            <person name="Sezen U.U."/>
            <person name="Trouern-Trend A."/>
            <person name="McMahon S.M."/>
            <person name="Schaberg P.G."/>
            <person name="Yang J."/>
            <person name="Wegrzyn J.L."/>
            <person name="Swenson N.G."/>
        </authorList>
    </citation>
    <scope>NUCLEOTIDE SEQUENCE</scope>
    <source>
        <strain evidence="2">91603</strain>
    </source>
</reference>
<reference evidence="2" key="2">
    <citation type="submission" date="2023-02" db="EMBL/GenBank/DDBJ databases">
        <authorList>
            <person name="Swenson N.G."/>
            <person name="Wegrzyn J.L."/>
            <person name="Mcevoy S.L."/>
        </authorList>
    </citation>
    <scope>NUCLEOTIDE SEQUENCE</scope>
    <source>
        <strain evidence="2">91603</strain>
        <tissue evidence="2">Leaf</tissue>
    </source>
</reference>
<comment type="caution">
    <text evidence="2">The sequence shown here is derived from an EMBL/GenBank/DDBJ whole genome shotgun (WGS) entry which is preliminary data.</text>
</comment>